<dbReference type="PANTHER" id="PTHR43359">
    <property type="entry name" value="FORMATE HYDROGENLYASE SUBUNIT 4"/>
    <property type="match status" value="1"/>
</dbReference>
<sequence length="283" mass="30857">MADILINVIIAFLAGSLLLGLHRKVMARVQLRPGPPIIQHLLHSLKFFFKESTFPKNASMPFYVSIVVILAVVWVIGVIAGPVTHDSLLILFGVYAVYKIVEHNAGSSSGSPYGKLSCVRAVLSAATELPLFAAIALVYLVTGTMNIGEIIAYQGANGPLVFTIPLAALMFFVLILSKSPYSPFGITKDKTLISGFETEHYGFLRGFIMFSESISWYIMVWLFLTIFFGPLSIIELIIGMILMSVVTGFINAVTPMLNPNHSIMTQITIAVVCIVGTIIMVLI</sequence>
<evidence type="ECO:0000256" key="2">
    <source>
        <dbReference type="ARBA" id="ARBA00022692"/>
    </source>
</evidence>
<dbReference type="PANTHER" id="PTHR43359:SF1">
    <property type="entry name" value="FORMATE HYDROGENLYASE SUBUNIT 4-RELATED"/>
    <property type="match status" value="1"/>
</dbReference>
<keyword evidence="6" id="KW-0560">Oxidoreductase</keyword>
<dbReference type="GO" id="GO:0016491">
    <property type="term" value="F:oxidoreductase activity"/>
    <property type="evidence" value="ECO:0007669"/>
    <property type="project" value="UniProtKB-KW"/>
</dbReference>
<dbReference type="EC" id="1.6.5.11" evidence="6"/>
<evidence type="ECO:0000256" key="1">
    <source>
        <dbReference type="ARBA" id="ARBA00004141"/>
    </source>
</evidence>
<keyword evidence="4 5" id="KW-0472">Membrane</keyword>
<feature type="transmembrane region" description="Helical" evidence="5">
    <location>
        <begin position="236"/>
        <end position="257"/>
    </location>
</feature>
<feature type="transmembrane region" description="Helical" evidence="5">
    <location>
        <begin position="62"/>
        <end position="83"/>
    </location>
</feature>
<comment type="subcellular location">
    <subcellularLocation>
        <location evidence="1">Membrane</location>
        <topology evidence="1">Multi-pass membrane protein</topology>
    </subcellularLocation>
</comment>
<dbReference type="Proteomes" id="UP000245577">
    <property type="component" value="Unassembled WGS sequence"/>
</dbReference>
<reference evidence="6 7" key="1">
    <citation type="submission" date="2017-03" db="EMBL/GenBank/DDBJ databases">
        <title>Genome sequence of Methanobrevibacter wosei.</title>
        <authorList>
            <person name="Poehlein A."/>
            <person name="Seedorf H."/>
            <person name="Daniel R."/>
        </authorList>
    </citation>
    <scope>NUCLEOTIDE SEQUENCE [LARGE SCALE GENOMIC DNA]</scope>
    <source>
        <strain evidence="6 7">DSM 11979</strain>
    </source>
</reference>
<evidence type="ECO:0000313" key="6">
    <source>
        <dbReference type="EMBL" id="PWB87129.1"/>
    </source>
</evidence>
<name>A0A2U1S9K6_9EURY</name>
<feature type="transmembrane region" description="Helical" evidence="5">
    <location>
        <begin position="263"/>
        <end position="282"/>
    </location>
</feature>
<comment type="caution">
    <text evidence="6">The sequence shown here is derived from an EMBL/GenBank/DDBJ whole genome shotgun (WGS) entry which is preliminary data.</text>
</comment>
<feature type="transmembrane region" description="Helical" evidence="5">
    <location>
        <begin position="160"/>
        <end position="181"/>
    </location>
</feature>
<feature type="transmembrane region" description="Helical" evidence="5">
    <location>
        <begin position="6"/>
        <end position="22"/>
    </location>
</feature>
<organism evidence="6 7">
    <name type="scientific">Methanobrevibacter woesei</name>
    <dbReference type="NCBI Taxonomy" id="190976"/>
    <lineage>
        <taxon>Archaea</taxon>
        <taxon>Methanobacteriati</taxon>
        <taxon>Methanobacteriota</taxon>
        <taxon>Methanomada group</taxon>
        <taxon>Methanobacteria</taxon>
        <taxon>Methanobacteriales</taxon>
        <taxon>Methanobacteriaceae</taxon>
        <taxon>Methanobrevibacter</taxon>
    </lineage>
</organism>
<dbReference type="InterPro" id="IPR001694">
    <property type="entry name" value="NADH_UbQ_OxRdtase_su1/FPO"/>
</dbReference>
<gene>
    <name evidence="6" type="primary">nuoH</name>
    <name evidence="6" type="ORF">MBBWO_02460</name>
</gene>
<protein>
    <submittedName>
        <fullName evidence="6">NADH-quinone oxidoreductase subunit H</fullName>
        <ecNumber evidence="6">1.6.5.11</ecNumber>
    </submittedName>
</protein>
<dbReference type="Pfam" id="PF00146">
    <property type="entry name" value="NADHdh"/>
    <property type="match status" value="1"/>
</dbReference>
<feature type="transmembrane region" description="Helical" evidence="5">
    <location>
        <begin position="201"/>
        <end position="224"/>
    </location>
</feature>
<evidence type="ECO:0000313" key="7">
    <source>
        <dbReference type="Proteomes" id="UP000245577"/>
    </source>
</evidence>
<keyword evidence="3 5" id="KW-1133">Transmembrane helix</keyword>
<evidence type="ECO:0000256" key="3">
    <source>
        <dbReference type="ARBA" id="ARBA00022989"/>
    </source>
</evidence>
<evidence type="ECO:0000256" key="4">
    <source>
        <dbReference type="ARBA" id="ARBA00023136"/>
    </source>
</evidence>
<dbReference type="AlphaFoldDB" id="A0A2U1S9K6"/>
<evidence type="ECO:0000256" key="5">
    <source>
        <dbReference type="SAM" id="Phobius"/>
    </source>
</evidence>
<keyword evidence="2 5" id="KW-0812">Transmembrane</keyword>
<dbReference type="InterPro" id="IPR052561">
    <property type="entry name" value="ComplexI_Subunit1"/>
</dbReference>
<proteinExistence type="predicted"/>
<dbReference type="GO" id="GO:0005886">
    <property type="term" value="C:plasma membrane"/>
    <property type="evidence" value="ECO:0007669"/>
    <property type="project" value="TreeGrafter"/>
</dbReference>
<keyword evidence="7" id="KW-1185">Reference proteome</keyword>
<accession>A0A2U1S9K6</accession>
<feature type="transmembrane region" description="Helical" evidence="5">
    <location>
        <begin position="129"/>
        <end position="148"/>
    </location>
</feature>
<dbReference type="EMBL" id="MZGU01000002">
    <property type="protein sequence ID" value="PWB87129.1"/>
    <property type="molecule type" value="Genomic_DNA"/>
</dbReference>